<dbReference type="Pfam" id="PF00582">
    <property type="entry name" value="Usp"/>
    <property type="match status" value="2"/>
</dbReference>
<dbReference type="Gene3D" id="3.40.50.620">
    <property type="entry name" value="HUPs"/>
    <property type="match status" value="2"/>
</dbReference>
<organism evidence="3 4">
    <name type="scientific">Pseudaeromonas sharmana</name>
    <dbReference type="NCBI Taxonomy" id="328412"/>
    <lineage>
        <taxon>Bacteria</taxon>
        <taxon>Pseudomonadati</taxon>
        <taxon>Pseudomonadota</taxon>
        <taxon>Gammaproteobacteria</taxon>
        <taxon>Aeromonadales</taxon>
        <taxon>Aeromonadaceae</taxon>
        <taxon>Pseudaeromonas</taxon>
    </lineage>
</organism>
<evidence type="ECO:0000313" key="3">
    <source>
        <dbReference type="EMBL" id="MFC3913261.1"/>
    </source>
</evidence>
<dbReference type="PANTHER" id="PTHR46268:SF23">
    <property type="entry name" value="UNIVERSAL STRESS PROTEIN A-RELATED"/>
    <property type="match status" value="1"/>
</dbReference>
<dbReference type="InterPro" id="IPR014729">
    <property type="entry name" value="Rossmann-like_a/b/a_fold"/>
</dbReference>
<feature type="domain" description="UspA" evidence="2">
    <location>
        <begin position="153"/>
        <end position="272"/>
    </location>
</feature>
<comment type="similarity">
    <text evidence="1">Belongs to the universal stress protein A family.</text>
</comment>
<name>A0ABV8CM49_9GAMM</name>
<dbReference type="PANTHER" id="PTHR46268">
    <property type="entry name" value="STRESS RESPONSE PROTEIN NHAX"/>
    <property type="match status" value="1"/>
</dbReference>
<evidence type="ECO:0000259" key="2">
    <source>
        <dbReference type="Pfam" id="PF00582"/>
    </source>
</evidence>
<evidence type="ECO:0000256" key="1">
    <source>
        <dbReference type="ARBA" id="ARBA00008791"/>
    </source>
</evidence>
<proteinExistence type="inferred from homology"/>
<dbReference type="RefSeq" id="WP_377151532.1">
    <property type="nucleotide sequence ID" value="NZ_JBHSAF010000006.1"/>
</dbReference>
<protein>
    <submittedName>
        <fullName evidence="3">Universal stress protein</fullName>
    </submittedName>
</protein>
<dbReference type="CDD" id="cd00293">
    <property type="entry name" value="USP-like"/>
    <property type="match status" value="1"/>
</dbReference>
<accession>A0ABV8CM49</accession>
<sequence>MRYQQLLLAVDLQHEASHLIQRAAKLAHRMNAELTLLSVIPVADEKAVTESELWHLKRHSLDYLTRITSALPCHIRRYQVEAGEVMEQIHFALRELQPDLLILGHRQANGLLAHWRTSLAERLPPSTRYDVLILDDDSPFWSAPLHFTLALTLHPSGQTRLHRAATFANWLEAALTVIHVLEPVAEAQLAIELEQESQHWLESRKSRAEHQLADWMAHLAGPLPRWEVLSGDAASLLSQHMKQSRDALLIVGSEDQEDEHWTSGYHLHALLQHKGDVLVMR</sequence>
<reference evidence="4" key="1">
    <citation type="journal article" date="2019" name="Int. J. Syst. Evol. Microbiol.">
        <title>The Global Catalogue of Microorganisms (GCM) 10K type strain sequencing project: providing services to taxonomists for standard genome sequencing and annotation.</title>
        <authorList>
            <consortium name="The Broad Institute Genomics Platform"/>
            <consortium name="The Broad Institute Genome Sequencing Center for Infectious Disease"/>
            <person name="Wu L."/>
            <person name="Ma J."/>
        </authorList>
    </citation>
    <scope>NUCLEOTIDE SEQUENCE [LARGE SCALE GENOMIC DNA]</scope>
    <source>
        <strain evidence="4">CCUG 54939</strain>
    </source>
</reference>
<comment type="caution">
    <text evidence="3">The sequence shown here is derived from an EMBL/GenBank/DDBJ whole genome shotgun (WGS) entry which is preliminary data.</text>
</comment>
<keyword evidence="4" id="KW-1185">Reference proteome</keyword>
<feature type="domain" description="UspA" evidence="2">
    <location>
        <begin position="3"/>
        <end position="133"/>
    </location>
</feature>
<evidence type="ECO:0000313" key="4">
    <source>
        <dbReference type="Proteomes" id="UP001595692"/>
    </source>
</evidence>
<dbReference type="Proteomes" id="UP001595692">
    <property type="component" value="Unassembled WGS sequence"/>
</dbReference>
<dbReference type="EMBL" id="JBHSAF010000006">
    <property type="protein sequence ID" value="MFC3913261.1"/>
    <property type="molecule type" value="Genomic_DNA"/>
</dbReference>
<dbReference type="InterPro" id="IPR006016">
    <property type="entry name" value="UspA"/>
</dbReference>
<gene>
    <name evidence="3" type="ORF">ACFOSS_07270</name>
</gene>
<dbReference type="SUPFAM" id="SSF52402">
    <property type="entry name" value="Adenine nucleotide alpha hydrolases-like"/>
    <property type="match status" value="2"/>
</dbReference>